<comment type="caution">
    <text evidence="2">The sequence shown here is derived from an EMBL/GenBank/DDBJ whole genome shotgun (WGS) entry which is preliminary data.</text>
</comment>
<gene>
    <name evidence="2" type="ORF">Tco_0680761</name>
</gene>
<accession>A0ABQ4XLH4</accession>
<protein>
    <submittedName>
        <fullName evidence="2">Uncharacterized protein</fullName>
    </submittedName>
</protein>
<proteinExistence type="predicted"/>
<evidence type="ECO:0000313" key="3">
    <source>
        <dbReference type="Proteomes" id="UP001151760"/>
    </source>
</evidence>
<reference evidence="2" key="2">
    <citation type="submission" date="2022-01" db="EMBL/GenBank/DDBJ databases">
        <authorList>
            <person name="Yamashiro T."/>
            <person name="Shiraishi A."/>
            <person name="Satake H."/>
            <person name="Nakayama K."/>
        </authorList>
    </citation>
    <scope>NUCLEOTIDE SEQUENCE</scope>
</reference>
<organism evidence="2 3">
    <name type="scientific">Tanacetum coccineum</name>
    <dbReference type="NCBI Taxonomy" id="301880"/>
    <lineage>
        <taxon>Eukaryota</taxon>
        <taxon>Viridiplantae</taxon>
        <taxon>Streptophyta</taxon>
        <taxon>Embryophyta</taxon>
        <taxon>Tracheophyta</taxon>
        <taxon>Spermatophyta</taxon>
        <taxon>Magnoliopsida</taxon>
        <taxon>eudicotyledons</taxon>
        <taxon>Gunneridae</taxon>
        <taxon>Pentapetalae</taxon>
        <taxon>asterids</taxon>
        <taxon>campanulids</taxon>
        <taxon>Asterales</taxon>
        <taxon>Asteraceae</taxon>
        <taxon>Asteroideae</taxon>
        <taxon>Anthemideae</taxon>
        <taxon>Anthemidinae</taxon>
        <taxon>Tanacetum</taxon>
    </lineage>
</organism>
<reference evidence="2" key="1">
    <citation type="journal article" date="2022" name="Int. J. Mol. Sci.">
        <title>Draft Genome of Tanacetum Coccineum: Genomic Comparison of Closely Related Tanacetum-Family Plants.</title>
        <authorList>
            <person name="Yamashiro T."/>
            <person name="Shiraishi A."/>
            <person name="Nakayama K."/>
            <person name="Satake H."/>
        </authorList>
    </citation>
    <scope>NUCLEOTIDE SEQUENCE</scope>
</reference>
<name>A0ABQ4XLH4_9ASTR</name>
<feature type="non-terminal residue" evidence="2">
    <location>
        <position position="589"/>
    </location>
</feature>
<dbReference type="Proteomes" id="UP001151760">
    <property type="component" value="Unassembled WGS sequence"/>
</dbReference>
<feature type="region of interest" description="Disordered" evidence="1">
    <location>
        <begin position="568"/>
        <end position="589"/>
    </location>
</feature>
<dbReference type="EMBL" id="BQNB010009632">
    <property type="protein sequence ID" value="GJS66197.1"/>
    <property type="molecule type" value="Genomic_DNA"/>
</dbReference>
<evidence type="ECO:0000256" key="1">
    <source>
        <dbReference type="SAM" id="MobiDB-lite"/>
    </source>
</evidence>
<evidence type="ECO:0000313" key="2">
    <source>
        <dbReference type="EMBL" id="GJS66197.1"/>
    </source>
</evidence>
<keyword evidence="3" id="KW-1185">Reference proteome</keyword>
<sequence>MILIKLPTHHHIPTRFRPTNVIAFIVKIYGNNPNPNSLNDSPNISENVSQSPLLIDHHCCYECGYSLDDIFCQRCTCKSCGNGAHYGYNYPPKVLIISNPEPCNNQTVDELPQTLPSFNPTCNSGDGNSFTYDSTPNFVNDSPNVFNPPPQPEYVSYSWELCGNDIHHGYDCPPRVPFVYNQDPCINQNFDYFPQTSPSFLQQYPYREDCGCPHETFQCQPMNYYEPNSCYDSNYFGFDQFQPPQYTVNHPIFNAQNELLNYQNEIMEQMTSICDMVGKFYSLERYIISGLPPCVAITPILLIEEPVESLIMKDEHIDTIPATESDEVIKSSVENLVPILSESEDAFDDVCDLPVCDDFPKSHLVSFSNPLFDINDDCTSSDDESFSEEDVPMENFKFFSNPLFDLDEEIVSTEVNLIQNEVLESITSIPRGIDSFYAESNLIESLLNQNTLIDSTSKIDSILDEFAGEITLLKSIPPGEIHLVERLLCDNSSPLPPKELNVEISIESFSLSPIPVEDSDSLMEEIDLFLPPDDSIPPGIENDDYDSEGDIIFLEELLRNDSSSLPENESFHFNIPSSPRPHVKPPDDG</sequence>